<dbReference type="Pfam" id="PF01724">
    <property type="entry name" value="DUF29"/>
    <property type="match status" value="1"/>
</dbReference>
<evidence type="ECO:0000313" key="2">
    <source>
        <dbReference type="Proteomes" id="UP001328733"/>
    </source>
</evidence>
<dbReference type="PANTHER" id="PTHR34235:SF3">
    <property type="entry name" value="SLR1203 PROTEIN"/>
    <property type="match status" value="1"/>
</dbReference>
<proteinExistence type="predicted"/>
<reference evidence="1 2" key="1">
    <citation type="submission" date="2024-01" db="EMBL/GenBank/DDBJ databases">
        <title>Genomic insights into the taxonomy and metabolism of the cyanobacterium Pannus brasiliensis CCIBt3594.</title>
        <authorList>
            <person name="Machado M."/>
            <person name="Botero N.B."/>
            <person name="Andreote A.P.D."/>
            <person name="Feitosa A.M.T."/>
            <person name="Popin R."/>
            <person name="Sivonen K."/>
            <person name="Fiore M.F."/>
        </authorList>
    </citation>
    <scope>NUCLEOTIDE SEQUENCE [LARGE SCALE GENOMIC DNA]</scope>
    <source>
        <strain evidence="1 2">CCIBt3594</strain>
    </source>
</reference>
<keyword evidence="2" id="KW-1185">Reference proteome</keyword>
<name>A0AAW9QQU3_9CHRO</name>
<dbReference type="Gene3D" id="1.20.1220.20">
    <property type="entry name" value="Uncharcterised protein PF01724"/>
    <property type="match status" value="1"/>
</dbReference>
<evidence type="ECO:0000313" key="1">
    <source>
        <dbReference type="EMBL" id="MEG3440147.1"/>
    </source>
</evidence>
<dbReference type="AlphaFoldDB" id="A0AAW9QQU3"/>
<dbReference type="EMBL" id="JBAFSM010000077">
    <property type="protein sequence ID" value="MEG3440147.1"/>
    <property type="molecule type" value="Genomic_DNA"/>
</dbReference>
<gene>
    <name evidence="1" type="ORF">V0288_23660</name>
</gene>
<dbReference type="Proteomes" id="UP001328733">
    <property type="component" value="Unassembled WGS sequence"/>
</dbReference>
<dbReference type="PANTHER" id="PTHR34235">
    <property type="entry name" value="SLR1203 PROTEIN-RELATED"/>
    <property type="match status" value="1"/>
</dbReference>
<protein>
    <submittedName>
        <fullName evidence="1">DUF29 domain-containing protein</fullName>
    </submittedName>
</protein>
<dbReference type="InterPro" id="IPR002636">
    <property type="entry name" value="DUF29"/>
</dbReference>
<organism evidence="1 2">
    <name type="scientific">Pannus brasiliensis CCIBt3594</name>
    <dbReference type="NCBI Taxonomy" id="1427578"/>
    <lineage>
        <taxon>Bacteria</taxon>
        <taxon>Bacillati</taxon>
        <taxon>Cyanobacteriota</taxon>
        <taxon>Cyanophyceae</taxon>
        <taxon>Oscillatoriophycideae</taxon>
        <taxon>Chroococcales</taxon>
        <taxon>Microcystaceae</taxon>
        <taxon>Pannus</taxon>
    </lineage>
</organism>
<sequence>MTARLSLYDRDFPLWIEATVRQLRERDFDSVDWENVIEEIDSLGRDNKSELKRLVTQLLVYLLKLAYLPTENQRESNEWKAESLSVRFEIENILEDSPSLKPYLLENFDSRYETARKIVSDLIGRNLPTEKIVSPEEAFNEDWFPKI</sequence>
<comment type="caution">
    <text evidence="1">The sequence shown here is derived from an EMBL/GenBank/DDBJ whole genome shotgun (WGS) entry which is preliminary data.</text>
</comment>
<dbReference type="RefSeq" id="WP_332867616.1">
    <property type="nucleotide sequence ID" value="NZ_JBAFSM010000077.1"/>
</dbReference>
<accession>A0AAW9QQU3</accession>